<dbReference type="SMART" id="SM00249">
    <property type="entry name" value="PHD"/>
    <property type="match status" value="2"/>
</dbReference>
<evidence type="ECO:0000259" key="13">
    <source>
        <dbReference type="PROSITE" id="PS51183"/>
    </source>
</evidence>
<dbReference type="InterPro" id="IPR013637">
    <property type="entry name" value="Lys_sp_deMease-like_dom"/>
</dbReference>
<dbReference type="SUPFAM" id="SSF57903">
    <property type="entry name" value="FYVE/PHD zinc finger"/>
    <property type="match status" value="2"/>
</dbReference>
<feature type="compositionally biased region" description="Polar residues" evidence="9">
    <location>
        <begin position="398"/>
        <end position="416"/>
    </location>
</feature>
<evidence type="ECO:0000259" key="11">
    <source>
        <dbReference type="PROSITE" id="PS50089"/>
    </source>
</evidence>
<feature type="region of interest" description="Disordered" evidence="9">
    <location>
        <begin position="1708"/>
        <end position="1744"/>
    </location>
</feature>
<evidence type="ECO:0000256" key="5">
    <source>
        <dbReference type="ARBA" id="ARBA00022833"/>
    </source>
</evidence>
<evidence type="ECO:0000256" key="4">
    <source>
        <dbReference type="ARBA" id="ARBA00022771"/>
    </source>
</evidence>
<dbReference type="CDD" id="cd16100">
    <property type="entry name" value="ARID"/>
    <property type="match status" value="1"/>
</dbReference>
<feature type="region of interest" description="Disordered" evidence="9">
    <location>
        <begin position="996"/>
        <end position="1026"/>
    </location>
</feature>
<keyword evidence="4 8" id="KW-0863">Zinc-finger</keyword>
<dbReference type="SMART" id="SM00501">
    <property type="entry name" value="BRIGHT"/>
    <property type="match status" value="1"/>
</dbReference>
<accession>A0A2N3N469</accession>
<dbReference type="Gene3D" id="1.10.150.60">
    <property type="entry name" value="ARID DNA-binding domain"/>
    <property type="match status" value="1"/>
</dbReference>
<dbReference type="FunCoup" id="A0A2N3N469">
    <property type="interactions" value="309"/>
</dbReference>
<dbReference type="InterPro" id="IPR019786">
    <property type="entry name" value="Zinc_finger_PHD-type_CS"/>
</dbReference>
<keyword evidence="7" id="KW-0539">Nucleus</keyword>
<feature type="region of interest" description="Disordered" evidence="9">
    <location>
        <begin position="312"/>
        <end position="335"/>
    </location>
</feature>
<dbReference type="SMART" id="SM00545">
    <property type="entry name" value="JmjN"/>
    <property type="match status" value="1"/>
</dbReference>
<comment type="caution">
    <text evidence="15">The sequence shown here is derived from an EMBL/GenBank/DDBJ whole genome shotgun (WGS) entry which is preliminary data.</text>
</comment>
<dbReference type="Pfam" id="PF02375">
    <property type="entry name" value="JmjN"/>
    <property type="match status" value="1"/>
</dbReference>
<feature type="domain" description="JmjN" evidence="13">
    <location>
        <begin position="95"/>
        <end position="136"/>
    </location>
</feature>
<dbReference type="Proteomes" id="UP000233524">
    <property type="component" value="Unassembled WGS sequence"/>
</dbReference>
<sequence length="1744" mass="196136">MAGSSSRPSGAASVGSNSVNASSRASPAVGVAATASGKTKAAQVNSNGYHPSSSQTRLSSMKSAPLDLSTVERRGRLATTCPPPKKNRPHGLQDAPIYQPTDEEWKDPMEYMRKISPEAKKYGICKIIPPDSWNPDFAIDTEKFHFRTRKQELNSVEGSTRANLTYTDALYKFHKQQGNNPSRVPYVDKKPLDLYRLKKAVEARGGFDKVCKHKKWAEIGRDLGYSGKIMSSLSTSLKNSYQKWLCPYEEYLRLAKPGVHHQLELEYGGPLTPSPAPTPVKNSQVNTPSGARGNSPTRHASDALQAKLNGVKKETDGDTSMTDAPVAPQPASGGFTAINSGGFTAVNSGGGFTSVNKPTVSAPQSRAPTPSKQFGSPLASSKNTPEHRASHLKEGTSLKRQLSCESADSSKKSNGVEQEETDNGSRRSKRLKKEAVPTVAGSHMTQFRPSVPRVPREESASTAVLEKCEQCGKFEEPGVLLTCESCDHSYHDACLDPPVKQKPESGWNCPRCLVGDGQFGFEEGGLYSLRQFQQKAADFKAGYFEKKIPFDSSSNGPKPVTEEDVEREFWRLVTDIEETVEVEYGADIHCTTHGSGFPTIEKHPNNPYSVDPWNLNLLPLHPESLFRHIKTDISGMTVPWVYVGMIFSTFCWHNEDHYSYSANYQHFGDTKTWYGIPGDDAERFEAAMKEAVPELFETQPDLLFQLVTLLTPEQLKKAGVRVYAVDQRAGELVITFPQAYHAGFNHGFNFNEAVNFAPCDWEPYGLSGVERLQLFRRQPCFSHDELLWTAAEGTTSGALTIQTAKWLAPALNRVHEREKSHREAFMAKHREARAQGGDDDKNSTDPLEPVVNDEDVPEEEYQCSYCKAFSYLSRFKCNKTGRVLCLLHAGYHACCDAPETRRFVGTDHVLIYRKTEEDMEMAQRKVAEKSRTPEAWEEKYEKLLDEEAVPALKTLKALLHEGEKIPFDLPSLPLLREFVDRCNEWVDEATNFTVRKQQNRRKNDKAWQSGKRKSISGGSPEHKDKDRDVSNIYRLLQEAEHIGFDCPEILQLRERADAIEQFQKNAQRALEHVQSQGIQEIEDLLEEGRNYNVDMEEVDKLSRVLDQLRWNEKARASRGLFMTLNDVEKLIEEGKRLDIPPYNDFLTYYTEQMLAGQQWEKKARELIAAEIIHYPQLEALSTQVQMNALPVTEATLLRVDQILLKQRDAHRQILDLTQRSRNSDFRNRPRYGEVCDIMKRLEELNSKPSGTSDLEREQKRHEDWMRQGKKLFGKSNAPLHILKSHLDYVLGRNLDCFDIVHDKPRDPAEPASREPSPATKQKRWEDPDREVFCLCRRVEAGMMIECGICHEWYHGKCLKIARGKVKDDDKAPWTCPICDHRVRIPRDAARPKLEDLMNWYDEIPNLPFQPEEEEVLQKIIDNAQAFRDHIAPYINPVLSSQAEAETQRFYLRKLEGAEVFLVQETNFFRQELYKWCHVAPEPPLLFQESKSTRKPRPTKLQKLMAQHGVDDPDDLPEDVKGKANSLRRKARYYASREGGQGSPPSSGHPGMTALGTPHRDGHPFALGPGGSPLDRAGLDTPGSHDGGSVIARPLGESKGDPMNIDGGMMHPLMPGGPRVTVDEQNLSLEDRLLRGQFDGLNLHSETLKSKALELFKLTDVGRRRAEEIYGAEVWRREGGGFGSGVSVGQSAEPQDPREVDKMFVDLTNQEDEEKKSKAAAAEARVTAESLENERNGMDALLDGE</sequence>
<dbReference type="EMBL" id="NLAX01000701">
    <property type="protein sequence ID" value="PKS07223.1"/>
    <property type="molecule type" value="Genomic_DNA"/>
</dbReference>
<feature type="domain" description="PHD-type" evidence="10">
    <location>
        <begin position="1330"/>
        <end position="1381"/>
    </location>
</feature>
<organism evidence="15 16">
    <name type="scientific">Lomentospora prolificans</name>
    <dbReference type="NCBI Taxonomy" id="41688"/>
    <lineage>
        <taxon>Eukaryota</taxon>
        <taxon>Fungi</taxon>
        <taxon>Dikarya</taxon>
        <taxon>Ascomycota</taxon>
        <taxon>Pezizomycotina</taxon>
        <taxon>Sordariomycetes</taxon>
        <taxon>Hypocreomycetidae</taxon>
        <taxon>Microascales</taxon>
        <taxon>Microascaceae</taxon>
        <taxon>Lomentospora</taxon>
    </lineage>
</organism>
<dbReference type="PROSITE" id="PS50016">
    <property type="entry name" value="ZF_PHD_2"/>
    <property type="match status" value="2"/>
</dbReference>
<dbReference type="VEuPathDB" id="FungiDB:jhhlp_005825"/>
<feature type="region of interest" description="Disordered" evidence="9">
    <location>
        <begin position="1"/>
        <end position="100"/>
    </location>
</feature>
<evidence type="ECO:0000259" key="14">
    <source>
        <dbReference type="PROSITE" id="PS51184"/>
    </source>
</evidence>
<keyword evidence="16" id="KW-1185">Reference proteome</keyword>
<evidence type="ECO:0000256" key="3">
    <source>
        <dbReference type="ARBA" id="ARBA00022737"/>
    </source>
</evidence>
<name>A0A2N3N469_9PEZI</name>
<dbReference type="InterPro" id="IPR001965">
    <property type="entry name" value="Znf_PHD"/>
</dbReference>
<feature type="domain" description="PHD-type" evidence="10">
    <location>
        <begin position="465"/>
        <end position="515"/>
    </location>
</feature>
<dbReference type="InterPro" id="IPR036431">
    <property type="entry name" value="ARID_dom_sf"/>
</dbReference>
<dbReference type="CDD" id="cd15518">
    <property type="entry name" value="PHD_Ecm5p_Lid2p_like"/>
    <property type="match status" value="1"/>
</dbReference>
<dbReference type="STRING" id="41688.A0A2N3N469"/>
<dbReference type="PANTHER" id="PTHR10694:SF33">
    <property type="entry name" value="LYSINE-SPECIFIC DEMETHYLASE 5"/>
    <property type="match status" value="1"/>
</dbReference>
<dbReference type="SUPFAM" id="SSF46774">
    <property type="entry name" value="ARID-like"/>
    <property type="match status" value="1"/>
</dbReference>
<dbReference type="GO" id="GO:0008270">
    <property type="term" value="F:zinc ion binding"/>
    <property type="evidence" value="ECO:0007669"/>
    <property type="project" value="UniProtKB-KW"/>
</dbReference>
<evidence type="ECO:0000256" key="2">
    <source>
        <dbReference type="ARBA" id="ARBA00022723"/>
    </source>
</evidence>
<feature type="domain" description="ARID" evidence="12">
    <location>
        <begin position="160"/>
        <end position="253"/>
    </location>
</feature>
<dbReference type="Pfam" id="PF02928">
    <property type="entry name" value="zf-C5HC2"/>
    <property type="match status" value="1"/>
</dbReference>
<dbReference type="FunFam" id="1.10.150.60:FF:000010">
    <property type="entry name" value="PHD transcription factor (Rum1)"/>
    <property type="match status" value="1"/>
</dbReference>
<dbReference type="SMART" id="SM01014">
    <property type="entry name" value="ARID"/>
    <property type="match status" value="1"/>
</dbReference>
<keyword evidence="3" id="KW-0677">Repeat</keyword>
<feature type="compositionally biased region" description="Polar residues" evidence="9">
    <location>
        <begin position="355"/>
        <end position="383"/>
    </location>
</feature>
<dbReference type="GO" id="GO:0000785">
    <property type="term" value="C:chromatin"/>
    <property type="evidence" value="ECO:0007669"/>
    <property type="project" value="TreeGrafter"/>
</dbReference>
<feature type="region of interest" description="Disordered" evidence="9">
    <location>
        <begin position="266"/>
        <end position="299"/>
    </location>
</feature>
<dbReference type="InterPro" id="IPR019787">
    <property type="entry name" value="Znf_PHD-finger"/>
</dbReference>
<proteinExistence type="predicted"/>
<dbReference type="PROSITE" id="PS51183">
    <property type="entry name" value="JMJN"/>
    <property type="match status" value="1"/>
</dbReference>
<feature type="domain" description="JmjC" evidence="14">
    <location>
        <begin position="607"/>
        <end position="773"/>
    </location>
</feature>
<dbReference type="PROSITE" id="PS51184">
    <property type="entry name" value="JMJC"/>
    <property type="match status" value="1"/>
</dbReference>
<evidence type="ECO:0000256" key="9">
    <source>
        <dbReference type="SAM" id="MobiDB-lite"/>
    </source>
</evidence>
<evidence type="ECO:0000256" key="1">
    <source>
        <dbReference type="ARBA" id="ARBA00004123"/>
    </source>
</evidence>
<dbReference type="PANTHER" id="PTHR10694">
    <property type="entry name" value="LYSINE-SPECIFIC DEMETHYLASE"/>
    <property type="match status" value="1"/>
</dbReference>
<dbReference type="FunFam" id="2.60.120.650:FF:000014">
    <property type="entry name" value="PHD transcription factor (Rum1)"/>
    <property type="match status" value="1"/>
</dbReference>
<feature type="compositionally biased region" description="Basic and acidic residues" evidence="9">
    <location>
        <begin position="384"/>
        <end position="397"/>
    </location>
</feature>
<feature type="domain" description="RING-type" evidence="11">
    <location>
        <begin position="468"/>
        <end position="512"/>
    </location>
</feature>
<keyword evidence="5" id="KW-0862">Zinc</keyword>
<dbReference type="Pfam" id="PF02373">
    <property type="entry name" value="JmjC"/>
    <property type="match status" value="1"/>
</dbReference>
<feature type="compositionally biased region" description="Polar residues" evidence="9">
    <location>
        <begin position="280"/>
        <end position="298"/>
    </location>
</feature>
<dbReference type="Pfam" id="PF08429">
    <property type="entry name" value="PLU-1"/>
    <property type="match status" value="1"/>
</dbReference>
<feature type="region of interest" description="Disordered" evidence="9">
    <location>
        <begin position="830"/>
        <end position="853"/>
    </location>
</feature>
<dbReference type="Pfam" id="PF00628">
    <property type="entry name" value="PHD"/>
    <property type="match status" value="2"/>
</dbReference>
<dbReference type="Gene3D" id="2.60.120.650">
    <property type="entry name" value="Cupin"/>
    <property type="match status" value="1"/>
</dbReference>
<dbReference type="SMART" id="SM00558">
    <property type="entry name" value="JmjC"/>
    <property type="match status" value="1"/>
</dbReference>
<dbReference type="OrthoDB" id="1678912at2759"/>
<keyword evidence="2" id="KW-0479">Metal-binding</keyword>
<evidence type="ECO:0000259" key="10">
    <source>
        <dbReference type="PROSITE" id="PS50016"/>
    </source>
</evidence>
<dbReference type="InterPro" id="IPR004198">
    <property type="entry name" value="Znf_C5HC2"/>
</dbReference>
<dbReference type="Pfam" id="PF01388">
    <property type="entry name" value="ARID"/>
    <property type="match status" value="1"/>
</dbReference>
<dbReference type="GO" id="GO:0034647">
    <property type="term" value="F:histone H3K4me/H3K4me2/H3K4me3 demethylase activity"/>
    <property type="evidence" value="ECO:0007669"/>
    <property type="project" value="TreeGrafter"/>
</dbReference>
<evidence type="ECO:0000256" key="7">
    <source>
        <dbReference type="ARBA" id="ARBA00023242"/>
    </source>
</evidence>
<dbReference type="InterPro" id="IPR001606">
    <property type="entry name" value="ARID_dom"/>
</dbReference>
<comment type="subcellular location">
    <subcellularLocation>
        <location evidence="1">Nucleus</location>
    </subcellularLocation>
</comment>
<dbReference type="GO" id="GO:0003677">
    <property type="term" value="F:DNA binding"/>
    <property type="evidence" value="ECO:0007669"/>
    <property type="project" value="InterPro"/>
</dbReference>
<dbReference type="InterPro" id="IPR013083">
    <property type="entry name" value="Znf_RING/FYVE/PHD"/>
</dbReference>
<feature type="region of interest" description="Disordered" evidence="9">
    <location>
        <begin position="1506"/>
        <end position="1596"/>
    </location>
</feature>
<dbReference type="InterPro" id="IPR011011">
    <property type="entry name" value="Znf_FYVE_PHD"/>
</dbReference>
<dbReference type="PROSITE" id="PS01359">
    <property type="entry name" value="ZF_PHD_1"/>
    <property type="match status" value="2"/>
</dbReference>
<dbReference type="InParanoid" id="A0A2N3N469"/>
<protein>
    <submittedName>
        <fullName evidence="15">Uncharacterized protein</fullName>
    </submittedName>
</protein>
<evidence type="ECO:0000259" key="12">
    <source>
        <dbReference type="PROSITE" id="PS51011"/>
    </source>
</evidence>
<feature type="region of interest" description="Disordered" evidence="9">
    <location>
        <begin position="355"/>
        <end position="456"/>
    </location>
</feature>
<feature type="compositionally biased region" description="Polar residues" evidence="9">
    <location>
        <begin position="42"/>
        <end position="62"/>
    </location>
</feature>
<evidence type="ECO:0000313" key="15">
    <source>
        <dbReference type="EMBL" id="PKS07223.1"/>
    </source>
</evidence>
<dbReference type="GO" id="GO:0006355">
    <property type="term" value="P:regulation of DNA-templated transcription"/>
    <property type="evidence" value="ECO:0007669"/>
    <property type="project" value="TreeGrafter"/>
</dbReference>
<feature type="compositionally biased region" description="Low complexity" evidence="9">
    <location>
        <begin position="1"/>
        <end position="28"/>
    </location>
</feature>
<feature type="compositionally biased region" description="Basic and acidic residues" evidence="9">
    <location>
        <begin position="830"/>
        <end position="843"/>
    </location>
</feature>
<dbReference type="Gene3D" id="3.30.40.10">
    <property type="entry name" value="Zinc/RING finger domain, C3HC4 (zinc finger)"/>
    <property type="match status" value="1"/>
</dbReference>
<keyword evidence="6" id="KW-0408">Iron</keyword>
<evidence type="ECO:0000256" key="6">
    <source>
        <dbReference type="ARBA" id="ARBA00023004"/>
    </source>
</evidence>
<dbReference type="SUPFAM" id="SSF51197">
    <property type="entry name" value="Clavaminate synthase-like"/>
    <property type="match status" value="1"/>
</dbReference>
<dbReference type="InterPro" id="IPR003347">
    <property type="entry name" value="JmjC_dom"/>
</dbReference>
<dbReference type="InterPro" id="IPR003349">
    <property type="entry name" value="JmjN"/>
</dbReference>
<evidence type="ECO:0000313" key="16">
    <source>
        <dbReference type="Proteomes" id="UP000233524"/>
    </source>
</evidence>
<gene>
    <name evidence="15" type="ORF">jhhlp_005825</name>
</gene>
<dbReference type="PROSITE" id="PS50089">
    <property type="entry name" value="ZF_RING_2"/>
    <property type="match status" value="1"/>
</dbReference>
<dbReference type="PROSITE" id="PS51011">
    <property type="entry name" value="ARID"/>
    <property type="match status" value="1"/>
</dbReference>
<evidence type="ECO:0000256" key="8">
    <source>
        <dbReference type="PROSITE-ProRule" id="PRU00175"/>
    </source>
</evidence>
<dbReference type="InterPro" id="IPR001841">
    <property type="entry name" value="Znf_RING"/>
</dbReference>
<reference evidence="15 16" key="1">
    <citation type="journal article" date="2017" name="G3 (Bethesda)">
        <title>First Draft Genome Sequence of the Pathogenic Fungus Lomentospora prolificans (Formerly Scedosporium prolificans).</title>
        <authorList>
            <person name="Luo R."/>
            <person name="Zimin A."/>
            <person name="Workman R."/>
            <person name="Fan Y."/>
            <person name="Pertea G."/>
            <person name="Grossman N."/>
            <person name="Wear M.P."/>
            <person name="Jia B."/>
            <person name="Miller H."/>
            <person name="Casadevall A."/>
            <person name="Timp W."/>
            <person name="Zhang S.X."/>
            <person name="Salzberg S.L."/>
        </authorList>
    </citation>
    <scope>NUCLEOTIDE SEQUENCE [LARGE SCALE GENOMIC DNA]</scope>
    <source>
        <strain evidence="15 16">JHH-5317</strain>
    </source>
</reference>
<dbReference type="GO" id="GO:0005634">
    <property type="term" value="C:nucleus"/>
    <property type="evidence" value="ECO:0007669"/>
    <property type="project" value="UniProtKB-SubCell"/>
</dbReference>